<feature type="chain" id="PRO_5026274383" evidence="1">
    <location>
        <begin position="22"/>
        <end position="221"/>
    </location>
</feature>
<dbReference type="AlphaFoldDB" id="A0A6G5A4G1"/>
<proteinExistence type="predicted"/>
<keyword evidence="1" id="KW-0732">Signal</keyword>
<dbReference type="InterPro" id="IPR012674">
    <property type="entry name" value="Calycin"/>
</dbReference>
<evidence type="ECO:0000313" key="2">
    <source>
        <dbReference type="EMBL" id="NIE45881.1"/>
    </source>
</evidence>
<sequence length="221" mass="25094">MALFPELILWALTATPMVTNSLFHLPKGVNLSRYHQPWRFVSLFQDVYLFLVSGASKTNQSALCVRSRPWKTFRQNGTALRTLDLYAGNYGPAIQKLQERTTQELLSINISLNAHSHDEVEVNVTSEIASFILGNIHGVQVSDLCIGQYKFRVLFADNRCLLLETRNSGHSNTSMGHSRRNCLLFIPDRDIRDPLACCVYMFHILCGRSVQVFRNSCLLET</sequence>
<dbReference type="EMBL" id="GIKN01003608">
    <property type="protein sequence ID" value="NIE45881.1"/>
    <property type="molecule type" value="Transcribed_RNA"/>
</dbReference>
<reference evidence="2" key="1">
    <citation type="submission" date="2020-03" db="EMBL/GenBank/DDBJ databases">
        <title>A transcriptome and proteome of the tick Rhipicephalus microplus shaped by the genetic composition of its hosts and developmental stage.</title>
        <authorList>
            <person name="Garcia G.R."/>
            <person name="Ribeiro J.M.C."/>
            <person name="Maruyama S.R."/>
            <person name="Gardinasse L.G."/>
            <person name="Nelson K."/>
            <person name="Ferreira B.R."/>
            <person name="Andrade T.G."/>
            <person name="Santos I.K.F.M."/>
        </authorList>
    </citation>
    <scope>NUCLEOTIDE SEQUENCE</scope>
    <source>
        <strain evidence="2">NSGR</strain>
        <tissue evidence="2">Salivary glands</tissue>
    </source>
</reference>
<dbReference type="Gene3D" id="2.40.128.20">
    <property type="match status" value="1"/>
</dbReference>
<name>A0A6G5A4G1_RHIMP</name>
<evidence type="ECO:0000256" key="1">
    <source>
        <dbReference type="SAM" id="SignalP"/>
    </source>
</evidence>
<accession>A0A6G5A4G1</accession>
<organism evidence="2">
    <name type="scientific">Rhipicephalus microplus</name>
    <name type="common">Cattle tick</name>
    <name type="synonym">Boophilus microplus</name>
    <dbReference type="NCBI Taxonomy" id="6941"/>
    <lineage>
        <taxon>Eukaryota</taxon>
        <taxon>Metazoa</taxon>
        <taxon>Ecdysozoa</taxon>
        <taxon>Arthropoda</taxon>
        <taxon>Chelicerata</taxon>
        <taxon>Arachnida</taxon>
        <taxon>Acari</taxon>
        <taxon>Parasitiformes</taxon>
        <taxon>Ixodida</taxon>
        <taxon>Ixodoidea</taxon>
        <taxon>Ixodidae</taxon>
        <taxon>Rhipicephalinae</taxon>
        <taxon>Rhipicephalus</taxon>
        <taxon>Boophilus</taxon>
    </lineage>
</organism>
<protein>
    <submittedName>
        <fullName evidence="2">Putative lipocalin lipocalin</fullName>
    </submittedName>
</protein>
<feature type="signal peptide" evidence="1">
    <location>
        <begin position="1"/>
        <end position="21"/>
    </location>
</feature>